<proteinExistence type="predicted"/>
<dbReference type="InterPro" id="IPR009057">
    <property type="entry name" value="Homeodomain-like_sf"/>
</dbReference>
<dbReference type="PROSITE" id="PS50977">
    <property type="entry name" value="HTH_TETR_2"/>
    <property type="match status" value="1"/>
</dbReference>
<dbReference type="GO" id="GO:0003677">
    <property type="term" value="F:DNA binding"/>
    <property type="evidence" value="ECO:0007669"/>
    <property type="project" value="UniProtKB-UniRule"/>
</dbReference>
<keyword evidence="2 4" id="KW-0238">DNA-binding</keyword>
<dbReference type="AlphaFoldDB" id="A0A2W5UI75"/>
<reference evidence="6 7" key="1">
    <citation type="submission" date="2017-08" db="EMBL/GenBank/DDBJ databases">
        <title>Infants hospitalized years apart are colonized by the same room-sourced microbial strains.</title>
        <authorList>
            <person name="Brooks B."/>
            <person name="Olm M.R."/>
            <person name="Firek B.A."/>
            <person name="Baker R."/>
            <person name="Thomas B.C."/>
            <person name="Morowitz M.J."/>
            <person name="Banfield J.F."/>
        </authorList>
    </citation>
    <scope>NUCLEOTIDE SEQUENCE [LARGE SCALE GENOMIC DNA]</scope>
    <source>
        <strain evidence="6">S2_003_000_R2_14</strain>
    </source>
</reference>
<dbReference type="Gene3D" id="1.10.357.10">
    <property type="entry name" value="Tetracycline Repressor, domain 2"/>
    <property type="match status" value="1"/>
</dbReference>
<comment type="caution">
    <text evidence="6">The sequence shown here is derived from an EMBL/GenBank/DDBJ whole genome shotgun (WGS) entry which is preliminary data.</text>
</comment>
<sequence length="185" mass="20354">MARTREFDEDEALDTAMKVFWDAGYDGASMDMLTTALGIGKPSLYAAFGNKRALYSRAVERYVATVGGRLHEALERDDFHEAIRAFWDIYAKGENGCFLVQSGLACSTPEVTDEAASKRRATEALVARRITRAKRDGHLPGDVRVADMARYIASVAYGLSVQSRNGATLVERARVADFALRALPK</sequence>
<dbReference type="SUPFAM" id="SSF48498">
    <property type="entry name" value="Tetracyclin repressor-like, C-terminal domain"/>
    <property type="match status" value="1"/>
</dbReference>
<keyword evidence="1" id="KW-0805">Transcription regulation</keyword>
<evidence type="ECO:0000313" key="6">
    <source>
        <dbReference type="EMBL" id="PZR08668.1"/>
    </source>
</evidence>
<dbReference type="SUPFAM" id="SSF46689">
    <property type="entry name" value="Homeodomain-like"/>
    <property type="match status" value="1"/>
</dbReference>
<feature type="DNA-binding region" description="H-T-H motif" evidence="4">
    <location>
        <begin position="29"/>
        <end position="48"/>
    </location>
</feature>
<accession>A0A2W5UI75</accession>
<protein>
    <submittedName>
        <fullName evidence="6">TetR family transcriptional regulator</fullName>
    </submittedName>
</protein>
<dbReference type="PANTHER" id="PTHR47506">
    <property type="entry name" value="TRANSCRIPTIONAL REGULATORY PROTEIN"/>
    <property type="match status" value="1"/>
</dbReference>
<keyword evidence="3" id="KW-0804">Transcription</keyword>
<dbReference type="InterPro" id="IPR036271">
    <property type="entry name" value="Tet_transcr_reg_TetR-rel_C_sf"/>
</dbReference>
<dbReference type="EMBL" id="QFQP01000024">
    <property type="protein sequence ID" value="PZR08668.1"/>
    <property type="molecule type" value="Genomic_DNA"/>
</dbReference>
<evidence type="ECO:0000259" key="5">
    <source>
        <dbReference type="PROSITE" id="PS50977"/>
    </source>
</evidence>
<organism evidence="6 7">
    <name type="scientific">Archangium gephyra</name>
    <dbReference type="NCBI Taxonomy" id="48"/>
    <lineage>
        <taxon>Bacteria</taxon>
        <taxon>Pseudomonadati</taxon>
        <taxon>Myxococcota</taxon>
        <taxon>Myxococcia</taxon>
        <taxon>Myxococcales</taxon>
        <taxon>Cystobacterineae</taxon>
        <taxon>Archangiaceae</taxon>
        <taxon>Archangium</taxon>
    </lineage>
</organism>
<evidence type="ECO:0000256" key="2">
    <source>
        <dbReference type="ARBA" id="ARBA00023125"/>
    </source>
</evidence>
<name>A0A2W5UI75_9BACT</name>
<dbReference type="Gene3D" id="1.10.10.60">
    <property type="entry name" value="Homeodomain-like"/>
    <property type="match status" value="1"/>
</dbReference>
<evidence type="ECO:0000256" key="1">
    <source>
        <dbReference type="ARBA" id="ARBA00023015"/>
    </source>
</evidence>
<dbReference type="InterPro" id="IPR023772">
    <property type="entry name" value="DNA-bd_HTH_TetR-type_CS"/>
</dbReference>
<evidence type="ECO:0000256" key="3">
    <source>
        <dbReference type="ARBA" id="ARBA00023163"/>
    </source>
</evidence>
<dbReference type="PROSITE" id="PS01081">
    <property type="entry name" value="HTH_TETR_1"/>
    <property type="match status" value="1"/>
</dbReference>
<dbReference type="InterPro" id="IPR001647">
    <property type="entry name" value="HTH_TetR"/>
</dbReference>
<evidence type="ECO:0000256" key="4">
    <source>
        <dbReference type="PROSITE-ProRule" id="PRU00335"/>
    </source>
</evidence>
<dbReference type="Proteomes" id="UP000249061">
    <property type="component" value="Unassembled WGS sequence"/>
</dbReference>
<gene>
    <name evidence="6" type="ORF">DI536_24525</name>
</gene>
<evidence type="ECO:0000313" key="7">
    <source>
        <dbReference type="Proteomes" id="UP000249061"/>
    </source>
</evidence>
<feature type="domain" description="HTH tetR-type" evidence="5">
    <location>
        <begin position="6"/>
        <end position="66"/>
    </location>
</feature>
<dbReference type="PANTHER" id="PTHR47506:SF1">
    <property type="entry name" value="HTH-TYPE TRANSCRIPTIONAL REGULATOR YJDC"/>
    <property type="match status" value="1"/>
</dbReference>
<dbReference type="Pfam" id="PF00440">
    <property type="entry name" value="TetR_N"/>
    <property type="match status" value="1"/>
</dbReference>